<dbReference type="EMBL" id="JAUEPR010000063">
    <property type="protein sequence ID" value="KAK0470491.1"/>
    <property type="molecule type" value="Genomic_DNA"/>
</dbReference>
<keyword evidence="1" id="KW-0812">Transmembrane</keyword>
<protein>
    <submittedName>
        <fullName evidence="3">Uncharacterized protein</fullName>
    </submittedName>
</protein>
<feature type="transmembrane region" description="Helical" evidence="1">
    <location>
        <begin position="85"/>
        <end position="103"/>
    </location>
</feature>
<keyword evidence="1" id="KW-1133">Transmembrane helix</keyword>
<feature type="signal peptide" evidence="2">
    <location>
        <begin position="1"/>
        <end position="18"/>
    </location>
</feature>
<keyword evidence="2" id="KW-0732">Signal</keyword>
<sequence>MSPRYLVSVFLYHTLLSATSFDQTSDNISHSGPTTSLVDNTVRRVAYNFSISRLIPALCLSLLSRQESGTLLSSNESKRGRWQRVSLYSFMVIIALIVKFAVMQTNIYILCLCIPTGESSVVQSAIKA</sequence>
<evidence type="ECO:0000256" key="2">
    <source>
        <dbReference type="SAM" id="SignalP"/>
    </source>
</evidence>
<evidence type="ECO:0000256" key="1">
    <source>
        <dbReference type="SAM" id="Phobius"/>
    </source>
</evidence>
<accession>A0AA39NRI3</accession>
<keyword evidence="4" id="KW-1185">Reference proteome</keyword>
<organism evidence="3 4">
    <name type="scientific">Armillaria novae-zelandiae</name>
    <dbReference type="NCBI Taxonomy" id="153914"/>
    <lineage>
        <taxon>Eukaryota</taxon>
        <taxon>Fungi</taxon>
        <taxon>Dikarya</taxon>
        <taxon>Basidiomycota</taxon>
        <taxon>Agaricomycotina</taxon>
        <taxon>Agaricomycetes</taxon>
        <taxon>Agaricomycetidae</taxon>
        <taxon>Agaricales</taxon>
        <taxon>Marasmiineae</taxon>
        <taxon>Physalacriaceae</taxon>
        <taxon>Armillaria</taxon>
    </lineage>
</organism>
<comment type="caution">
    <text evidence="3">The sequence shown here is derived from an EMBL/GenBank/DDBJ whole genome shotgun (WGS) entry which is preliminary data.</text>
</comment>
<keyword evidence="1" id="KW-0472">Membrane</keyword>
<dbReference type="Proteomes" id="UP001175227">
    <property type="component" value="Unassembled WGS sequence"/>
</dbReference>
<proteinExistence type="predicted"/>
<reference evidence="3" key="1">
    <citation type="submission" date="2023-06" db="EMBL/GenBank/DDBJ databases">
        <authorList>
            <consortium name="Lawrence Berkeley National Laboratory"/>
            <person name="Ahrendt S."/>
            <person name="Sahu N."/>
            <person name="Indic B."/>
            <person name="Wong-Bajracharya J."/>
            <person name="Merenyi Z."/>
            <person name="Ke H.-M."/>
            <person name="Monk M."/>
            <person name="Kocsube S."/>
            <person name="Drula E."/>
            <person name="Lipzen A."/>
            <person name="Balint B."/>
            <person name="Henrissat B."/>
            <person name="Andreopoulos B."/>
            <person name="Martin F.M."/>
            <person name="Harder C.B."/>
            <person name="Rigling D."/>
            <person name="Ford K.L."/>
            <person name="Foster G.D."/>
            <person name="Pangilinan J."/>
            <person name="Papanicolaou A."/>
            <person name="Barry K."/>
            <person name="LaButti K."/>
            <person name="Viragh M."/>
            <person name="Koriabine M."/>
            <person name="Yan M."/>
            <person name="Riley R."/>
            <person name="Champramary S."/>
            <person name="Plett K.L."/>
            <person name="Tsai I.J."/>
            <person name="Slot J."/>
            <person name="Sipos G."/>
            <person name="Plett J."/>
            <person name="Nagy L.G."/>
            <person name="Grigoriev I.V."/>
        </authorList>
    </citation>
    <scope>NUCLEOTIDE SEQUENCE</scope>
    <source>
        <strain evidence="3">ICMP 16352</strain>
    </source>
</reference>
<gene>
    <name evidence="3" type="ORF">IW261DRAFT_1003753</name>
</gene>
<feature type="chain" id="PRO_5041448155" evidence="2">
    <location>
        <begin position="19"/>
        <end position="128"/>
    </location>
</feature>
<name>A0AA39NRI3_9AGAR</name>
<evidence type="ECO:0000313" key="4">
    <source>
        <dbReference type="Proteomes" id="UP001175227"/>
    </source>
</evidence>
<evidence type="ECO:0000313" key="3">
    <source>
        <dbReference type="EMBL" id="KAK0470491.1"/>
    </source>
</evidence>
<dbReference type="AlphaFoldDB" id="A0AA39NRI3"/>